<gene>
    <name evidence="6" type="ORF">H6P81_000195</name>
</gene>
<dbReference type="GO" id="GO:0016709">
    <property type="term" value="F:oxidoreductase activity, acting on paired donors, with incorporation or reduction of molecular oxygen, NAD(P)H as one donor, and incorporation of one atom of oxygen"/>
    <property type="evidence" value="ECO:0007669"/>
    <property type="project" value="TreeGrafter"/>
</dbReference>
<keyword evidence="7" id="KW-1185">Reference proteome</keyword>
<evidence type="ECO:0000256" key="1">
    <source>
        <dbReference type="ARBA" id="ARBA00004167"/>
    </source>
</evidence>
<dbReference type="GO" id="GO:0009686">
    <property type="term" value="P:gibberellin biosynthetic process"/>
    <property type="evidence" value="ECO:0007669"/>
    <property type="project" value="InterPro"/>
</dbReference>
<name>A0AAV7F7C8_ARIFI</name>
<dbReference type="GO" id="GO:0010241">
    <property type="term" value="P:ent-kaurene oxidation to kaurenoic acid"/>
    <property type="evidence" value="ECO:0007669"/>
    <property type="project" value="InterPro"/>
</dbReference>
<dbReference type="GO" id="GO:0020037">
    <property type="term" value="F:heme binding"/>
    <property type="evidence" value="ECO:0007669"/>
    <property type="project" value="InterPro"/>
</dbReference>
<dbReference type="AlphaFoldDB" id="A0AAV7F7C8"/>
<keyword evidence="5" id="KW-0472">Membrane</keyword>
<dbReference type="InterPro" id="IPR001128">
    <property type="entry name" value="Cyt_P450"/>
</dbReference>
<evidence type="ECO:0000256" key="3">
    <source>
        <dbReference type="ARBA" id="ARBA00022692"/>
    </source>
</evidence>
<evidence type="ECO:0000313" key="7">
    <source>
        <dbReference type="Proteomes" id="UP000825729"/>
    </source>
</evidence>
<proteinExistence type="inferred from homology"/>
<accession>A0AAV7F7C8</accession>
<keyword evidence="4" id="KW-1133">Transmembrane helix</keyword>
<dbReference type="GO" id="GO:0005783">
    <property type="term" value="C:endoplasmic reticulum"/>
    <property type="evidence" value="ECO:0007669"/>
    <property type="project" value="TreeGrafter"/>
</dbReference>
<dbReference type="GO" id="GO:0052615">
    <property type="term" value="F:ent-kaurene oxidase activity"/>
    <property type="evidence" value="ECO:0007669"/>
    <property type="project" value="InterPro"/>
</dbReference>
<dbReference type="GO" id="GO:0009707">
    <property type="term" value="C:chloroplast outer membrane"/>
    <property type="evidence" value="ECO:0007669"/>
    <property type="project" value="TreeGrafter"/>
</dbReference>
<dbReference type="InterPro" id="IPR036396">
    <property type="entry name" value="Cyt_P450_sf"/>
</dbReference>
<evidence type="ECO:0000313" key="6">
    <source>
        <dbReference type="EMBL" id="KAG9455687.1"/>
    </source>
</evidence>
<dbReference type="Pfam" id="PF00067">
    <property type="entry name" value="p450"/>
    <property type="match status" value="1"/>
</dbReference>
<reference evidence="6 7" key="1">
    <citation type="submission" date="2021-07" db="EMBL/GenBank/DDBJ databases">
        <title>The Aristolochia fimbriata genome: insights into angiosperm evolution, floral development and chemical biosynthesis.</title>
        <authorList>
            <person name="Jiao Y."/>
        </authorList>
    </citation>
    <scope>NUCLEOTIDE SEQUENCE [LARGE SCALE GENOMIC DNA]</scope>
    <source>
        <strain evidence="6">IBCAS-2021</strain>
        <tissue evidence="6">Leaf</tissue>
    </source>
</reference>
<comment type="caution">
    <text evidence="6">The sequence shown here is derived from an EMBL/GenBank/DDBJ whole genome shotgun (WGS) entry which is preliminary data.</text>
</comment>
<dbReference type="InterPro" id="IPR044225">
    <property type="entry name" value="KO_chloroplastic"/>
</dbReference>
<evidence type="ECO:0000256" key="5">
    <source>
        <dbReference type="ARBA" id="ARBA00023136"/>
    </source>
</evidence>
<organism evidence="6 7">
    <name type="scientific">Aristolochia fimbriata</name>
    <name type="common">White veined hardy Dutchman's pipe vine</name>
    <dbReference type="NCBI Taxonomy" id="158543"/>
    <lineage>
        <taxon>Eukaryota</taxon>
        <taxon>Viridiplantae</taxon>
        <taxon>Streptophyta</taxon>
        <taxon>Embryophyta</taxon>
        <taxon>Tracheophyta</taxon>
        <taxon>Spermatophyta</taxon>
        <taxon>Magnoliopsida</taxon>
        <taxon>Magnoliidae</taxon>
        <taxon>Piperales</taxon>
        <taxon>Aristolochiaceae</taxon>
        <taxon>Aristolochia</taxon>
    </lineage>
</organism>
<dbReference type="PANTHER" id="PTHR47283">
    <property type="entry name" value="ENT-KAURENE OXIDASE, CHLOROPLASTIC"/>
    <property type="match status" value="1"/>
</dbReference>
<dbReference type="GO" id="GO:0005506">
    <property type="term" value="F:iron ion binding"/>
    <property type="evidence" value="ECO:0007669"/>
    <property type="project" value="InterPro"/>
</dbReference>
<dbReference type="Gene3D" id="1.10.630.10">
    <property type="entry name" value="Cytochrome P450"/>
    <property type="match status" value="1"/>
</dbReference>
<protein>
    <recommendedName>
        <fullName evidence="8">Cytochrome P450</fullName>
    </recommendedName>
</protein>
<dbReference type="Proteomes" id="UP000825729">
    <property type="component" value="Unassembled WGS sequence"/>
</dbReference>
<dbReference type="SUPFAM" id="SSF48264">
    <property type="entry name" value="Cytochrome P450"/>
    <property type="match status" value="1"/>
</dbReference>
<dbReference type="PANTHER" id="PTHR47283:SF1">
    <property type="entry name" value="ENT-KAURENE OXIDASE, CHLOROPLASTIC"/>
    <property type="match status" value="1"/>
</dbReference>
<evidence type="ECO:0008006" key="8">
    <source>
        <dbReference type="Google" id="ProtNLM"/>
    </source>
</evidence>
<keyword evidence="3" id="KW-0812">Transmembrane</keyword>
<comment type="subcellular location">
    <subcellularLocation>
        <location evidence="1">Membrane</location>
        <topology evidence="1">Single-pass membrane protein</topology>
    </subcellularLocation>
</comment>
<dbReference type="EMBL" id="JAINDJ010000002">
    <property type="protein sequence ID" value="KAG9455687.1"/>
    <property type="molecule type" value="Genomic_DNA"/>
</dbReference>
<sequence length="114" mass="12897">MGYVSPDKESLLADFQEVYGSEKLTEEHLPQLPCLNAIFHETLHKCSPVPIMPPRYAHEDTQLGGYNIPTGTDNDYKILVLMHNFKFGLLSTCMAATWIKRNGISLKNRGLIDF</sequence>
<comment type="similarity">
    <text evidence="2">Belongs to the cytochrome P450 family.</text>
</comment>
<evidence type="ECO:0000256" key="2">
    <source>
        <dbReference type="ARBA" id="ARBA00010617"/>
    </source>
</evidence>
<evidence type="ECO:0000256" key="4">
    <source>
        <dbReference type="ARBA" id="ARBA00022989"/>
    </source>
</evidence>